<keyword evidence="3 8" id="KW-0028">Amino-acid biosynthesis</keyword>
<dbReference type="GO" id="GO:0009073">
    <property type="term" value="P:aromatic amino acid family biosynthetic process"/>
    <property type="evidence" value="ECO:0007669"/>
    <property type="project" value="UniProtKB-KW"/>
</dbReference>
<keyword evidence="13" id="KW-1185">Reference proteome</keyword>
<feature type="binding site" evidence="8">
    <location>
        <position position="107"/>
    </location>
    <ligand>
        <name>shikimate</name>
        <dbReference type="ChEBI" id="CHEBI:36208"/>
    </ligand>
</feature>
<evidence type="ECO:0000256" key="5">
    <source>
        <dbReference type="ARBA" id="ARBA00023002"/>
    </source>
</evidence>
<dbReference type="Pfam" id="PF18317">
    <property type="entry name" value="SDH_C"/>
    <property type="match status" value="1"/>
</dbReference>
<dbReference type="Pfam" id="PF08501">
    <property type="entry name" value="Shikimate_dh_N"/>
    <property type="match status" value="1"/>
</dbReference>
<dbReference type="GO" id="GO:0019632">
    <property type="term" value="P:shikimate metabolic process"/>
    <property type="evidence" value="ECO:0007669"/>
    <property type="project" value="InterPro"/>
</dbReference>
<comment type="catalytic activity">
    <reaction evidence="7 8">
        <text>shikimate + NADP(+) = 3-dehydroshikimate + NADPH + H(+)</text>
        <dbReference type="Rhea" id="RHEA:17737"/>
        <dbReference type="ChEBI" id="CHEBI:15378"/>
        <dbReference type="ChEBI" id="CHEBI:16630"/>
        <dbReference type="ChEBI" id="CHEBI:36208"/>
        <dbReference type="ChEBI" id="CHEBI:57783"/>
        <dbReference type="ChEBI" id="CHEBI:58349"/>
        <dbReference type="EC" id="1.1.1.25"/>
    </reaction>
</comment>
<keyword evidence="6 8" id="KW-0057">Aromatic amino acid biosynthesis</keyword>
<feature type="binding site" evidence="8">
    <location>
        <begin position="19"/>
        <end position="21"/>
    </location>
    <ligand>
        <name>shikimate</name>
        <dbReference type="ChEBI" id="CHEBI:36208"/>
    </ligand>
</feature>
<dbReference type="FunFam" id="3.40.50.10860:FF:000006">
    <property type="entry name" value="Shikimate dehydrogenase (NADP(+))"/>
    <property type="match status" value="1"/>
</dbReference>
<dbReference type="GO" id="GO:0008652">
    <property type="term" value="P:amino acid biosynthetic process"/>
    <property type="evidence" value="ECO:0007669"/>
    <property type="project" value="UniProtKB-KW"/>
</dbReference>
<dbReference type="PANTHER" id="PTHR21089:SF1">
    <property type="entry name" value="BIFUNCTIONAL 3-DEHYDROQUINATE DEHYDRATASE_SHIKIMATE DEHYDROGENASE, CHLOROPLASTIC"/>
    <property type="match status" value="1"/>
</dbReference>
<protein>
    <recommendedName>
        <fullName evidence="2 8">Shikimate dehydrogenase (NADP(+))</fullName>
        <shortName evidence="8">SDH</shortName>
        <ecNumber evidence="2 8">1.1.1.25</ecNumber>
    </recommendedName>
</protein>
<accession>A0A1G9BWB1</accession>
<comment type="function">
    <text evidence="8">Involved in the biosynthesis of the chorismate, which leads to the biosynthesis of aromatic amino acids. Catalyzes the reversible NADPH linked reduction of 3-dehydroshikimate (DHSA) to yield shikimate (SA).</text>
</comment>
<evidence type="ECO:0000256" key="8">
    <source>
        <dbReference type="HAMAP-Rule" id="MF_00222"/>
    </source>
</evidence>
<dbReference type="GO" id="GO:0004764">
    <property type="term" value="F:shikimate 3-dehydrogenase (NADP+) activity"/>
    <property type="evidence" value="ECO:0007669"/>
    <property type="project" value="UniProtKB-UniRule"/>
</dbReference>
<dbReference type="NCBIfam" id="TIGR00507">
    <property type="entry name" value="aroE"/>
    <property type="match status" value="1"/>
</dbReference>
<feature type="active site" description="Proton acceptor" evidence="8">
    <location>
        <position position="70"/>
    </location>
</feature>
<dbReference type="PANTHER" id="PTHR21089">
    <property type="entry name" value="SHIKIMATE DEHYDROGENASE"/>
    <property type="match status" value="1"/>
</dbReference>
<comment type="subunit">
    <text evidence="8">Homodimer.</text>
</comment>
<proteinExistence type="inferred from homology"/>
<evidence type="ECO:0000259" key="9">
    <source>
        <dbReference type="Pfam" id="PF01488"/>
    </source>
</evidence>
<dbReference type="InterPro" id="IPR036291">
    <property type="entry name" value="NAD(P)-bd_dom_sf"/>
</dbReference>
<evidence type="ECO:0000256" key="1">
    <source>
        <dbReference type="ARBA" id="ARBA00004871"/>
    </source>
</evidence>
<comment type="pathway">
    <text evidence="1 8">Metabolic intermediate biosynthesis; chorismate biosynthesis; chorismate from D-erythrose 4-phosphate and phosphoenolpyruvate: step 4/7.</text>
</comment>
<feature type="binding site" evidence="8">
    <location>
        <position position="241"/>
    </location>
    <ligand>
        <name>NADP(+)</name>
        <dbReference type="ChEBI" id="CHEBI:58349"/>
    </ligand>
</feature>
<comment type="caution">
    <text evidence="8">Lacks conserved residue(s) required for the propagation of feature annotation.</text>
</comment>
<keyword evidence="4 8" id="KW-0521">NADP</keyword>
<reference evidence="13" key="1">
    <citation type="submission" date="2016-10" db="EMBL/GenBank/DDBJ databases">
        <authorList>
            <person name="Varghese N."/>
            <person name="Submissions S."/>
        </authorList>
    </citation>
    <scope>NUCLEOTIDE SEQUENCE [LARGE SCALE GENOMIC DNA]</scope>
    <source>
        <strain evidence="13">CGMCC 1.10658</strain>
    </source>
</reference>
<evidence type="ECO:0000313" key="12">
    <source>
        <dbReference type="EMBL" id="SDK43726.1"/>
    </source>
</evidence>
<feature type="domain" description="Quinate/shikimate 5-dehydrogenase/glutamyl-tRNA reductase" evidence="9">
    <location>
        <begin position="122"/>
        <end position="195"/>
    </location>
</feature>
<dbReference type="OrthoDB" id="9776868at2"/>
<feature type="binding site" evidence="8">
    <location>
        <position position="220"/>
    </location>
    <ligand>
        <name>shikimate</name>
        <dbReference type="ChEBI" id="CHEBI:36208"/>
    </ligand>
</feature>
<feature type="binding site" evidence="8">
    <location>
        <begin position="131"/>
        <end position="135"/>
    </location>
    <ligand>
        <name>NADP(+)</name>
        <dbReference type="ChEBI" id="CHEBI:58349"/>
    </ligand>
</feature>
<evidence type="ECO:0000259" key="11">
    <source>
        <dbReference type="Pfam" id="PF18317"/>
    </source>
</evidence>
<organism evidence="12 13">
    <name type="scientific">Microbulbifer yueqingensis</name>
    <dbReference type="NCBI Taxonomy" id="658219"/>
    <lineage>
        <taxon>Bacteria</taxon>
        <taxon>Pseudomonadati</taxon>
        <taxon>Pseudomonadota</taxon>
        <taxon>Gammaproteobacteria</taxon>
        <taxon>Cellvibrionales</taxon>
        <taxon>Microbulbiferaceae</taxon>
        <taxon>Microbulbifer</taxon>
    </lineage>
</organism>
<dbReference type="GO" id="GO:0005829">
    <property type="term" value="C:cytosol"/>
    <property type="evidence" value="ECO:0007669"/>
    <property type="project" value="TreeGrafter"/>
</dbReference>
<dbReference type="InterPro" id="IPR013708">
    <property type="entry name" value="Shikimate_DH-bd_N"/>
</dbReference>
<feature type="binding site" evidence="8">
    <location>
        <position position="91"/>
    </location>
    <ligand>
        <name>shikimate</name>
        <dbReference type="ChEBI" id="CHEBI:36208"/>
    </ligand>
</feature>
<dbReference type="Gene3D" id="3.40.50.720">
    <property type="entry name" value="NAD(P)-binding Rossmann-like Domain"/>
    <property type="match status" value="1"/>
</dbReference>
<name>A0A1G9BWB1_9GAMM</name>
<dbReference type="Pfam" id="PF01488">
    <property type="entry name" value="Shikimate_DH"/>
    <property type="match status" value="1"/>
</dbReference>
<dbReference type="InterPro" id="IPR022893">
    <property type="entry name" value="Shikimate_DH_fam"/>
</dbReference>
<dbReference type="GO" id="GO:0050661">
    <property type="term" value="F:NADP binding"/>
    <property type="evidence" value="ECO:0007669"/>
    <property type="project" value="InterPro"/>
</dbReference>
<dbReference type="EC" id="1.1.1.25" evidence="2 8"/>
<evidence type="ECO:0000256" key="6">
    <source>
        <dbReference type="ARBA" id="ARBA00023141"/>
    </source>
</evidence>
<feature type="domain" description="Shikimate dehydrogenase substrate binding N-terminal" evidence="10">
    <location>
        <begin position="11"/>
        <end position="93"/>
    </location>
</feature>
<feature type="binding site" evidence="8">
    <location>
        <begin position="155"/>
        <end position="160"/>
    </location>
    <ligand>
        <name>NADP(+)</name>
        <dbReference type="ChEBI" id="CHEBI:58349"/>
    </ligand>
</feature>
<dbReference type="Proteomes" id="UP000199305">
    <property type="component" value="Unassembled WGS sequence"/>
</dbReference>
<dbReference type="NCBIfam" id="NF001310">
    <property type="entry name" value="PRK00258.1-2"/>
    <property type="match status" value="1"/>
</dbReference>
<dbReference type="InterPro" id="IPR006151">
    <property type="entry name" value="Shikm_DH/Glu-tRNA_Rdtase"/>
</dbReference>
<dbReference type="STRING" id="658219.SAMN05216212_2390"/>
<sequence length="278" mass="29188">MDATVTDSYAVVGNPIEHSRSPEIHTAFAAQTGQDICYRKHLVEPGGFVAFARDFFARGGCGLNVTVPFKLDACAFADELTPRARAAGAVNTLMRRADGTVLGDNTDGAGLVADLHRLGWPLRGRRLLLLGAGGAVRGGLLPLLEERPALVHIANRTASKAERLAEEFAGSGNLSAGGLDDVPPGFDLIINASAASLADEVPPLPASAVGNHCGAYDMVYGPRPTAFMRWAAAAGAETADGLGMLVGQAAESFYLWRGVRPDVAPVLEQLRREMQLSA</sequence>
<evidence type="ECO:0000256" key="3">
    <source>
        <dbReference type="ARBA" id="ARBA00022605"/>
    </source>
</evidence>
<dbReference type="UniPathway" id="UPA00053">
    <property type="reaction ID" value="UER00087"/>
</dbReference>
<feature type="binding site" evidence="8">
    <location>
        <position position="248"/>
    </location>
    <ligand>
        <name>shikimate</name>
        <dbReference type="ChEBI" id="CHEBI:36208"/>
    </ligand>
</feature>
<keyword evidence="5 8" id="KW-0560">Oxidoreductase</keyword>
<dbReference type="InterPro" id="IPR046346">
    <property type="entry name" value="Aminoacid_DH-like_N_sf"/>
</dbReference>
<dbReference type="GO" id="GO:0009423">
    <property type="term" value="P:chorismate biosynthetic process"/>
    <property type="evidence" value="ECO:0007669"/>
    <property type="project" value="UniProtKB-UniRule"/>
</dbReference>
<evidence type="ECO:0000256" key="7">
    <source>
        <dbReference type="ARBA" id="ARBA00049442"/>
    </source>
</evidence>
<gene>
    <name evidence="8" type="primary">aroE</name>
    <name evidence="12" type="ORF">SAMN05216212_2390</name>
</gene>
<dbReference type="Gene3D" id="3.40.50.10860">
    <property type="entry name" value="Leucine Dehydrogenase, chain A, domain 1"/>
    <property type="match status" value="1"/>
</dbReference>
<comment type="similarity">
    <text evidence="8">Belongs to the shikimate dehydrogenase family.</text>
</comment>
<dbReference type="EMBL" id="FNFH01000004">
    <property type="protein sequence ID" value="SDK43726.1"/>
    <property type="molecule type" value="Genomic_DNA"/>
</dbReference>
<feature type="binding site" evidence="8">
    <location>
        <position position="66"/>
    </location>
    <ligand>
        <name>shikimate</name>
        <dbReference type="ChEBI" id="CHEBI:36208"/>
    </ligand>
</feature>
<feature type="binding site" evidence="8">
    <location>
        <position position="218"/>
    </location>
    <ligand>
        <name>NADP(+)</name>
        <dbReference type="ChEBI" id="CHEBI:58349"/>
    </ligand>
</feature>
<dbReference type="CDD" id="cd01065">
    <property type="entry name" value="NAD_bind_Shikimate_DH"/>
    <property type="match status" value="1"/>
</dbReference>
<evidence type="ECO:0000313" key="13">
    <source>
        <dbReference type="Proteomes" id="UP000199305"/>
    </source>
</evidence>
<evidence type="ECO:0000256" key="4">
    <source>
        <dbReference type="ARBA" id="ARBA00022857"/>
    </source>
</evidence>
<dbReference type="InterPro" id="IPR011342">
    <property type="entry name" value="Shikimate_DH"/>
</dbReference>
<dbReference type="SUPFAM" id="SSF53223">
    <property type="entry name" value="Aminoacid dehydrogenase-like, N-terminal domain"/>
    <property type="match status" value="1"/>
</dbReference>
<dbReference type="InterPro" id="IPR041121">
    <property type="entry name" value="SDH_C"/>
</dbReference>
<feature type="domain" description="SDH C-terminal" evidence="11">
    <location>
        <begin position="241"/>
        <end position="271"/>
    </location>
</feature>
<dbReference type="AlphaFoldDB" id="A0A1G9BWB1"/>
<dbReference type="SUPFAM" id="SSF51735">
    <property type="entry name" value="NAD(P)-binding Rossmann-fold domains"/>
    <property type="match status" value="1"/>
</dbReference>
<evidence type="ECO:0000256" key="2">
    <source>
        <dbReference type="ARBA" id="ARBA00012962"/>
    </source>
</evidence>
<evidence type="ECO:0000259" key="10">
    <source>
        <dbReference type="Pfam" id="PF08501"/>
    </source>
</evidence>
<dbReference type="HAMAP" id="MF_00222">
    <property type="entry name" value="Shikimate_DH_AroE"/>
    <property type="match status" value="1"/>
</dbReference>